<protein>
    <submittedName>
        <fullName evidence="1">Ferritin-like domain-containing protein</fullName>
    </submittedName>
</protein>
<name>A0ABT6NVQ5_9BACT</name>
<dbReference type="Proteomes" id="UP001160301">
    <property type="component" value="Unassembled WGS sequence"/>
</dbReference>
<dbReference type="Gene3D" id="1.20.1260.10">
    <property type="match status" value="1"/>
</dbReference>
<keyword evidence="2" id="KW-1185">Reference proteome</keyword>
<evidence type="ECO:0000313" key="1">
    <source>
        <dbReference type="EMBL" id="MDI1432430.1"/>
    </source>
</evidence>
<reference evidence="1 2" key="1">
    <citation type="submission" date="2023-04" db="EMBL/GenBank/DDBJ databases">
        <title>The genome sequence of Polyangium sorediatum DSM14670.</title>
        <authorList>
            <person name="Zhang X."/>
        </authorList>
    </citation>
    <scope>NUCLEOTIDE SEQUENCE [LARGE SCALE GENOMIC DNA]</scope>
    <source>
        <strain evidence="1 2">DSM 14670</strain>
    </source>
</reference>
<evidence type="ECO:0000313" key="2">
    <source>
        <dbReference type="Proteomes" id="UP001160301"/>
    </source>
</evidence>
<gene>
    <name evidence="1" type="ORF">QHF89_23250</name>
</gene>
<dbReference type="RefSeq" id="WP_136969717.1">
    <property type="nucleotide sequence ID" value="NZ_JARZHI010000021.1"/>
</dbReference>
<dbReference type="InterPro" id="IPR012347">
    <property type="entry name" value="Ferritin-like"/>
</dbReference>
<sequence>MADVGATAAREAAAQIWRNRARAELEAAARFTRLAGELVACDAVAPVVTMAREAAEDERRHAERCGALVRELGGKPFELGAVPAPRGVTPGGLGPRERLLYEIVAMSCVTETLSAALLGELVARATDPLVRETMQSILRDEIDHARLGWAHLAAEHERGAADVVGPSLPAMLAGTISEELFSSWAEHPAQEALSGLGALDRAERRRIFSETMSLVVFPGLRRFGVDTGRGERWLAERLP</sequence>
<organism evidence="1 2">
    <name type="scientific">Polyangium sorediatum</name>
    <dbReference type="NCBI Taxonomy" id="889274"/>
    <lineage>
        <taxon>Bacteria</taxon>
        <taxon>Pseudomonadati</taxon>
        <taxon>Myxococcota</taxon>
        <taxon>Polyangia</taxon>
        <taxon>Polyangiales</taxon>
        <taxon>Polyangiaceae</taxon>
        <taxon>Polyangium</taxon>
    </lineage>
</organism>
<dbReference type="CDD" id="cd00657">
    <property type="entry name" value="Ferritin_like"/>
    <property type="match status" value="1"/>
</dbReference>
<proteinExistence type="predicted"/>
<dbReference type="InterPro" id="IPR009078">
    <property type="entry name" value="Ferritin-like_SF"/>
</dbReference>
<dbReference type="EMBL" id="JARZHI010000021">
    <property type="protein sequence ID" value="MDI1432430.1"/>
    <property type="molecule type" value="Genomic_DNA"/>
</dbReference>
<comment type="caution">
    <text evidence="1">The sequence shown here is derived from an EMBL/GenBank/DDBJ whole genome shotgun (WGS) entry which is preliminary data.</text>
</comment>
<dbReference type="SUPFAM" id="SSF47240">
    <property type="entry name" value="Ferritin-like"/>
    <property type="match status" value="1"/>
</dbReference>
<accession>A0ABT6NVQ5</accession>